<feature type="transmembrane region" description="Helical" evidence="2">
    <location>
        <begin position="6"/>
        <end position="23"/>
    </location>
</feature>
<evidence type="ECO:0000313" key="4">
    <source>
        <dbReference type="Proteomes" id="UP000663760"/>
    </source>
</evidence>
<sequence>MVVMVVVVVVVTAVAIMIVILAVSMSMDGVVTMVVLMRLAGVVTMTVFMPIAGSVVTVPMFTRMAAVVAMVSMGVTWPVAVRMAILCPAVDGDLALEEPGIGGTRGPDAVPSPRPADQQQSSTRNLRPQFLGAQLLRTGGEAKG</sequence>
<keyword evidence="4" id="KW-1185">Reference proteome</keyword>
<feature type="transmembrane region" description="Helical" evidence="2">
    <location>
        <begin position="35"/>
        <end position="58"/>
    </location>
</feature>
<feature type="region of interest" description="Disordered" evidence="1">
    <location>
        <begin position="98"/>
        <end position="129"/>
    </location>
</feature>
<reference evidence="3" key="1">
    <citation type="submission" date="2020-02" db="EMBL/GenBank/DDBJ databases">
        <authorList>
            <person name="Scholz U."/>
            <person name="Mascher M."/>
            <person name="Fiebig A."/>
        </authorList>
    </citation>
    <scope>NUCLEOTIDE SEQUENCE</scope>
</reference>
<keyword evidence="2" id="KW-0472">Membrane</keyword>
<name>A0A7I8LCD3_SPIIN</name>
<evidence type="ECO:0000313" key="3">
    <source>
        <dbReference type="EMBL" id="CAA7407659.1"/>
    </source>
</evidence>
<gene>
    <name evidence="3" type="ORF">SI8410_14018337</name>
</gene>
<evidence type="ECO:0000256" key="2">
    <source>
        <dbReference type="SAM" id="Phobius"/>
    </source>
</evidence>
<organism evidence="3 4">
    <name type="scientific">Spirodela intermedia</name>
    <name type="common">Intermediate duckweed</name>
    <dbReference type="NCBI Taxonomy" id="51605"/>
    <lineage>
        <taxon>Eukaryota</taxon>
        <taxon>Viridiplantae</taxon>
        <taxon>Streptophyta</taxon>
        <taxon>Embryophyta</taxon>
        <taxon>Tracheophyta</taxon>
        <taxon>Spermatophyta</taxon>
        <taxon>Magnoliopsida</taxon>
        <taxon>Liliopsida</taxon>
        <taxon>Araceae</taxon>
        <taxon>Lemnoideae</taxon>
        <taxon>Spirodela</taxon>
    </lineage>
</organism>
<feature type="compositionally biased region" description="Polar residues" evidence="1">
    <location>
        <begin position="117"/>
        <end position="126"/>
    </location>
</feature>
<dbReference type="AlphaFoldDB" id="A0A7I8LCD3"/>
<keyword evidence="2" id="KW-0812">Transmembrane</keyword>
<keyword evidence="2" id="KW-1133">Transmembrane helix</keyword>
<proteinExistence type="predicted"/>
<accession>A0A7I8LCD3</accession>
<dbReference type="Proteomes" id="UP000663760">
    <property type="component" value="Chromosome 14"/>
</dbReference>
<protein>
    <submittedName>
        <fullName evidence="3">Uncharacterized protein</fullName>
    </submittedName>
</protein>
<evidence type="ECO:0000256" key="1">
    <source>
        <dbReference type="SAM" id="MobiDB-lite"/>
    </source>
</evidence>
<dbReference type="EMBL" id="LR746277">
    <property type="protein sequence ID" value="CAA7407659.1"/>
    <property type="molecule type" value="Genomic_DNA"/>
</dbReference>